<gene>
    <name evidence="12" type="ORF">PoB_002694100</name>
</gene>
<keyword evidence="7" id="KW-0539">Nucleus</keyword>
<comment type="subcellular location">
    <subcellularLocation>
        <location evidence="2">Chromosome</location>
        <location evidence="2">Centromere</location>
    </subcellularLocation>
    <subcellularLocation>
        <location evidence="1">Nucleus</location>
    </subcellularLocation>
</comment>
<evidence type="ECO:0000256" key="9">
    <source>
        <dbReference type="ARBA" id="ARBA00023328"/>
    </source>
</evidence>
<keyword evidence="8" id="KW-0131">Cell cycle</keyword>
<sequence length="274" mass="30651">MPRRRNTRAQTAPPKPTHLELPGLKVTEDMTRKEKEEQLDIFFKDFDFKVKNSLRTLNFEATKAKLKMKGFFTKHLQQVPAPLLDMTLKDFAAAGGTFEAALKAKQEIDKAKIYTEINNRVGNLPVSKDDQLTAIEEESSEEQTHRKKEAAPKSSKPERKGITPAQRQSVRASKSRYASRTVKQGWLSTPAITPKFDPRLPQTPDNIRDVKPGERVMSLAGSPLNVREKRKKADAAAASQANIEDVCGQFSSIFGADLTPNRVERALRIGGLIK</sequence>
<dbReference type="Pfam" id="PF10512">
    <property type="entry name" value="Borealin"/>
    <property type="match status" value="1"/>
</dbReference>
<dbReference type="PANTHER" id="PTHR16040:SF7">
    <property type="entry name" value="AUSTRALIN, ISOFORM A-RELATED"/>
    <property type="match status" value="1"/>
</dbReference>
<evidence type="ECO:0000256" key="6">
    <source>
        <dbReference type="ARBA" id="ARBA00022776"/>
    </source>
</evidence>
<evidence type="ECO:0000256" key="8">
    <source>
        <dbReference type="ARBA" id="ARBA00023306"/>
    </source>
</evidence>
<evidence type="ECO:0000256" key="10">
    <source>
        <dbReference type="SAM" id="MobiDB-lite"/>
    </source>
</evidence>
<dbReference type="GO" id="GO:0032133">
    <property type="term" value="C:chromosome passenger complex"/>
    <property type="evidence" value="ECO:0007669"/>
    <property type="project" value="TreeGrafter"/>
</dbReference>
<evidence type="ECO:0000256" key="7">
    <source>
        <dbReference type="ARBA" id="ARBA00023242"/>
    </source>
</evidence>
<feature type="region of interest" description="Disordered" evidence="10">
    <location>
        <begin position="1"/>
        <end position="21"/>
    </location>
</feature>
<dbReference type="GO" id="GO:0005634">
    <property type="term" value="C:nucleus"/>
    <property type="evidence" value="ECO:0007669"/>
    <property type="project" value="UniProtKB-SubCell"/>
</dbReference>
<evidence type="ECO:0000256" key="3">
    <source>
        <dbReference type="ARBA" id="ARBA00009914"/>
    </source>
</evidence>
<dbReference type="GO" id="GO:0051301">
    <property type="term" value="P:cell division"/>
    <property type="evidence" value="ECO:0007669"/>
    <property type="project" value="UniProtKB-KW"/>
</dbReference>
<keyword evidence="5" id="KW-0132">Cell division</keyword>
<dbReference type="PANTHER" id="PTHR16040">
    <property type="entry name" value="AUSTRALIN, ISOFORM A-RELATED"/>
    <property type="match status" value="1"/>
</dbReference>
<evidence type="ECO:0000256" key="2">
    <source>
        <dbReference type="ARBA" id="ARBA00004584"/>
    </source>
</evidence>
<feature type="domain" description="Borealin C-terminal" evidence="11">
    <location>
        <begin position="159"/>
        <end position="231"/>
    </location>
</feature>
<dbReference type="InterPro" id="IPR018867">
    <property type="entry name" value="Cell_div_borealin"/>
</dbReference>
<dbReference type="EMBL" id="BLXT01003087">
    <property type="protein sequence ID" value="GFO00436.1"/>
    <property type="molecule type" value="Genomic_DNA"/>
</dbReference>
<reference evidence="12 13" key="1">
    <citation type="journal article" date="2021" name="Elife">
        <title>Chloroplast acquisition without the gene transfer in kleptoplastic sea slugs, Plakobranchus ocellatus.</title>
        <authorList>
            <person name="Maeda T."/>
            <person name="Takahashi S."/>
            <person name="Yoshida T."/>
            <person name="Shimamura S."/>
            <person name="Takaki Y."/>
            <person name="Nagai Y."/>
            <person name="Toyoda A."/>
            <person name="Suzuki Y."/>
            <person name="Arimoto A."/>
            <person name="Ishii H."/>
            <person name="Satoh N."/>
            <person name="Nishiyama T."/>
            <person name="Hasebe M."/>
            <person name="Maruyama T."/>
            <person name="Minagawa J."/>
            <person name="Obokata J."/>
            <person name="Shigenobu S."/>
        </authorList>
    </citation>
    <scope>NUCLEOTIDE SEQUENCE [LARGE SCALE GENOMIC DNA]</scope>
</reference>
<dbReference type="AlphaFoldDB" id="A0AAV4A106"/>
<protein>
    <submittedName>
        <fullName evidence="12">Borealin-like</fullName>
    </submittedName>
</protein>
<evidence type="ECO:0000256" key="5">
    <source>
        <dbReference type="ARBA" id="ARBA00022618"/>
    </source>
</evidence>
<keyword evidence="9" id="KW-0137">Centromere</keyword>
<evidence type="ECO:0000313" key="13">
    <source>
        <dbReference type="Proteomes" id="UP000735302"/>
    </source>
</evidence>
<evidence type="ECO:0000259" key="11">
    <source>
        <dbReference type="Pfam" id="PF10512"/>
    </source>
</evidence>
<dbReference type="Gene3D" id="6.10.250.1900">
    <property type="match status" value="1"/>
</dbReference>
<dbReference type="GO" id="GO:0000775">
    <property type="term" value="C:chromosome, centromeric region"/>
    <property type="evidence" value="ECO:0007669"/>
    <property type="project" value="UniProtKB-SubCell"/>
</dbReference>
<dbReference type="Proteomes" id="UP000735302">
    <property type="component" value="Unassembled WGS sequence"/>
</dbReference>
<proteinExistence type="inferred from homology"/>
<evidence type="ECO:0000256" key="1">
    <source>
        <dbReference type="ARBA" id="ARBA00004123"/>
    </source>
</evidence>
<dbReference type="InterPro" id="IPR046466">
    <property type="entry name" value="Borealin_C"/>
</dbReference>
<comment type="caution">
    <text evidence="12">The sequence shown here is derived from an EMBL/GenBank/DDBJ whole genome shotgun (WGS) entry which is preliminary data.</text>
</comment>
<feature type="compositionally biased region" description="Basic and acidic residues" evidence="10">
    <location>
        <begin position="149"/>
        <end position="161"/>
    </location>
</feature>
<organism evidence="12 13">
    <name type="scientific">Plakobranchus ocellatus</name>
    <dbReference type="NCBI Taxonomy" id="259542"/>
    <lineage>
        <taxon>Eukaryota</taxon>
        <taxon>Metazoa</taxon>
        <taxon>Spiralia</taxon>
        <taxon>Lophotrochozoa</taxon>
        <taxon>Mollusca</taxon>
        <taxon>Gastropoda</taxon>
        <taxon>Heterobranchia</taxon>
        <taxon>Euthyneura</taxon>
        <taxon>Panpulmonata</taxon>
        <taxon>Sacoglossa</taxon>
        <taxon>Placobranchoidea</taxon>
        <taxon>Plakobranchidae</taxon>
        <taxon>Plakobranchus</taxon>
    </lineage>
</organism>
<feature type="compositionally biased region" description="Polar residues" evidence="10">
    <location>
        <begin position="165"/>
        <end position="179"/>
    </location>
</feature>
<evidence type="ECO:0000256" key="4">
    <source>
        <dbReference type="ARBA" id="ARBA00022454"/>
    </source>
</evidence>
<comment type="similarity">
    <text evidence="3">Belongs to the borealin family.</text>
</comment>
<dbReference type="GO" id="GO:0051233">
    <property type="term" value="C:spindle midzone"/>
    <property type="evidence" value="ECO:0007669"/>
    <property type="project" value="TreeGrafter"/>
</dbReference>
<name>A0AAV4A106_9GAST</name>
<keyword evidence="6" id="KW-0498">Mitosis</keyword>
<keyword evidence="4" id="KW-0158">Chromosome</keyword>
<dbReference type="GO" id="GO:0000070">
    <property type="term" value="P:mitotic sister chromatid segregation"/>
    <property type="evidence" value="ECO:0007669"/>
    <property type="project" value="TreeGrafter"/>
</dbReference>
<keyword evidence="13" id="KW-1185">Reference proteome</keyword>
<accession>A0AAV4A106</accession>
<evidence type="ECO:0000313" key="12">
    <source>
        <dbReference type="EMBL" id="GFO00436.1"/>
    </source>
</evidence>
<feature type="region of interest" description="Disordered" evidence="10">
    <location>
        <begin position="137"/>
        <end position="179"/>
    </location>
</feature>